<name>A0AAE3K3L8_9CREN</name>
<comment type="caution">
    <text evidence="1">The sequence shown here is derived from an EMBL/GenBank/DDBJ whole genome shotgun (WGS) entry which is preliminary data.</text>
</comment>
<dbReference type="EMBL" id="JZWS02000028">
    <property type="protein sequence ID" value="MCL7344718.1"/>
    <property type="molecule type" value="Genomic_DNA"/>
</dbReference>
<reference evidence="1" key="1">
    <citation type="submission" date="2022-05" db="EMBL/GenBank/DDBJ databases">
        <title>Metagenome Sequencing of an Archaeal-Dominated Microbial Community from a Hot Spring at the Los Azufres Geothermal Field, Mexico.</title>
        <authorList>
            <person name="Marin-Paredes R."/>
            <person name="Martinez-Romero E."/>
            <person name="Servin-Garciduenas L.E."/>
        </authorList>
    </citation>
    <scope>NUCLEOTIDE SEQUENCE</scope>
    <source>
        <strain evidence="1">AZ1-454</strain>
    </source>
</reference>
<proteinExistence type="predicted"/>
<dbReference type="AlphaFoldDB" id="A0AAE3K3L8"/>
<accession>A0AAE3K3L8</accession>
<gene>
    <name evidence="1" type="ORF">TQ35_009135</name>
</gene>
<organism evidence="1">
    <name type="scientific">Candidatus Aramenus sulfurataquae</name>
    <dbReference type="NCBI Taxonomy" id="1326980"/>
    <lineage>
        <taxon>Archaea</taxon>
        <taxon>Thermoproteota</taxon>
        <taxon>Thermoprotei</taxon>
        <taxon>Sulfolobales</taxon>
        <taxon>Sulfolobaceae</taxon>
        <taxon>Candidatus Aramenus</taxon>
    </lineage>
</organism>
<protein>
    <submittedName>
        <fullName evidence="1">Uncharacterized protein</fullName>
    </submittedName>
</protein>
<evidence type="ECO:0000313" key="1">
    <source>
        <dbReference type="EMBL" id="MCL7344718.1"/>
    </source>
</evidence>
<sequence length="116" mass="13901">MQKTKVIKLDLDLHHEFEERYHLLADFIKTREILLKALGYEVEEIVTETSQHGYHIIIILNNDITIEEAFRLQFLLGDDIHRVNFNFTRLALFGDETANYLNLLFTRKYKLRHRKA</sequence>